<accession>A0A1B7XDF3</accession>
<protein>
    <submittedName>
        <fullName evidence="3">Membrane protein</fullName>
    </submittedName>
</protein>
<keyword evidence="4" id="KW-1185">Reference proteome</keyword>
<feature type="region of interest" description="Disordered" evidence="1">
    <location>
        <begin position="141"/>
        <end position="161"/>
    </location>
</feature>
<evidence type="ECO:0000313" key="3">
    <source>
        <dbReference type="EMBL" id="OBQ52092.1"/>
    </source>
</evidence>
<dbReference type="PATRIC" id="fig|1560234.3.peg.385"/>
<proteinExistence type="predicted"/>
<evidence type="ECO:0000256" key="2">
    <source>
        <dbReference type="SAM" id="Phobius"/>
    </source>
</evidence>
<comment type="caution">
    <text evidence="3">The sequence shown here is derived from an EMBL/GenBank/DDBJ whole genome shotgun (WGS) entry which is preliminary data.</text>
</comment>
<dbReference type="OrthoDB" id="275223at2"/>
<keyword evidence="2" id="KW-0812">Transmembrane</keyword>
<feature type="transmembrane region" description="Helical" evidence="2">
    <location>
        <begin position="55"/>
        <end position="75"/>
    </location>
</feature>
<dbReference type="RefSeq" id="WP_066854304.1">
    <property type="nucleotide sequence ID" value="NZ_JXMS01000011.1"/>
</dbReference>
<evidence type="ECO:0000256" key="1">
    <source>
        <dbReference type="SAM" id="MobiDB-lite"/>
    </source>
</evidence>
<gene>
    <name evidence="3" type="ORF">SP90_07850</name>
</gene>
<reference evidence="3 4" key="1">
    <citation type="submission" date="2015-01" db="EMBL/GenBank/DDBJ databases">
        <title>Desulfovibrio sp. JC271 draft genome sequence.</title>
        <authorList>
            <person name="Shivani Y."/>
            <person name="Subhash Y."/>
            <person name="Sasikala C."/>
            <person name="Ramana C.V."/>
        </authorList>
    </citation>
    <scope>NUCLEOTIDE SEQUENCE [LARGE SCALE GENOMIC DNA]</scope>
    <source>
        <strain evidence="3 4">JC271</strain>
    </source>
</reference>
<feature type="transmembrane region" description="Helical" evidence="2">
    <location>
        <begin position="81"/>
        <end position="99"/>
    </location>
</feature>
<evidence type="ECO:0000313" key="4">
    <source>
        <dbReference type="Proteomes" id="UP000091979"/>
    </source>
</evidence>
<dbReference type="AlphaFoldDB" id="A0A1B7XDF3"/>
<sequence length="161" mass="16784">MADLVVIAYDSEQKAEEVRTELLKMAGEYLVDIEDAAIAIHKQDGKVKLRQVHNLAAAGAIGGSFWGVLIGLLVLQPLLGLVIGAGAGAAAGALSDVGISDSFMKELGSKLTPGTSALFVLSSKLTSDRVLEKLKGSGGHVMQTSLSHEDEDRLRTAIGDS</sequence>
<keyword evidence="2" id="KW-0472">Membrane</keyword>
<name>A0A1B7XDF3_9BACT</name>
<dbReference type="Proteomes" id="UP000091979">
    <property type="component" value="Unassembled WGS sequence"/>
</dbReference>
<dbReference type="InterPro" id="IPR009200">
    <property type="entry name" value="DUF1269_membrane"/>
</dbReference>
<dbReference type="EMBL" id="JXMS01000011">
    <property type="protein sequence ID" value="OBQ52092.1"/>
    <property type="molecule type" value="Genomic_DNA"/>
</dbReference>
<dbReference type="Pfam" id="PF06897">
    <property type="entry name" value="DUF1269"/>
    <property type="match status" value="1"/>
</dbReference>
<organism evidence="3 4">
    <name type="scientific">Halodesulfovibrio spirochaetisodalis</name>
    <dbReference type="NCBI Taxonomy" id="1560234"/>
    <lineage>
        <taxon>Bacteria</taxon>
        <taxon>Pseudomonadati</taxon>
        <taxon>Thermodesulfobacteriota</taxon>
        <taxon>Desulfovibrionia</taxon>
        <taxon>Desulfovibrionales</taxon>
        <taxon>Desulfovibrionaceae</taxon>
        <taxon>Halodesulfovibrio</taxon>
    </lineage>
</organism>
<keyword evidence="2" id="KW-1133">Transmembrane helix</keyword>